<dbReference type="GO" id="GO:0005524">
    <property type="term" value="F:ATP binding"/>
    <property type="evidence" value="ECO:0007669"/>
    <property type="project" value="UniProtKB-UniRule"/>
</dbReference>
<feature type="binding site" evidence="2">
    <location>
        <position position="28"/>
    </location>
    <ligand>
        <name>Mg(2+)</name>
        <dbReference type="ChEBI" id="CHEBI:18420"/>
        <label>3</label>
    </ligand>
</feature>
<dbReference type="GO" id="GO:0009030">
    <property type="term" value="F:thiamine-phosphate kinase activity"/>
    <property type="evidence" value="ECO:0007669"/>
    <property type="project" value="UniProtKB-UniRule"/>
</dbReference>
<dbReference type="GO" id="GO:0009229">
    <property type="term" value="P:thiamine diphosphate biosynthetic process"/>
    <property type="evidence" value="ECO:0007669"/>
    <property type="project" value="UniProtKB-UniRule"/>
</dbReference>
<keyword evidence="6" id="KW-1185">Reference proteome</keyword>
<keyword evidence="2 5" id="KW-0808">Transferase</keyword>
<feature type="binding site" evidence="2">
    <location>
        <position position="144"/>
    </location>
    <ligand>
        <name>ATP</name>
        <dbReference type="ChEBI" id="CHEBI:30616"/>
    </ligand>
</feature>
<dbReference type="InterPro" id="IPR036676">
    <property type="entry name" value="PurM-like_C_sf"/>
</dbReference>
<feature type="binding site" evidence="2">
    <location>
        <position position="120"/>
    </location>
    <ligand>
        <name>Mg(2+)</name>
        <dbReference type="ChEBI" id="CHEBI:18420"/>
        <label>1</label>
    </ligand>
</feature>
<dbReference type="Gene3D" id="3.30.1330.10">
    <property type="entry name" value="PurM-like, N-terminal domain"/>
    <property type="match status" value="1"/>
</dbReference>
<comment type="pathway">
    <text evidence="2">Cofactor biosynthesis; thiamine diphosphate biosynthesis; thiamine diphosphate from thiamine phosphate: step 1/1.</text>
</comment>
<feature type="binding site" evidence="2">
    <location>
        <position position="73"/>
    </location>
    <ligand>
        <name>Mg(2+)</name>
        <dbReference type="ChEBI" id="CHEBI:18420"/>
        <label>2</label>
    </ligand>
</feature>
<dbReference type="RefSeq" id="WP_149389551.1">
    <property type="nucleotide sequence ID" value="NZ_SMRS01000001.1"/>
</dbReference>
<keyword evidence="2" id="KW-0460">Magnesium</keyword>
<evidence type="ECO:0000313" key="5">
    <source>
        <dbReference type="EMBL" id="KAA0876301.1"/>
    </source>
</evidence>
<dbReference type="SUPFAM" id="SSF56042">
    <property type="entry name" value="PurM C-terminal domain-like"/>
    <property type="match status" value="1"/>
</dbReference>
<dbReference type="UniPathway" id="UPA00060">
    <property type="reaction ID" value="UER00142"/>
</dbReference>
<evidence type="ECO:0000313" key="6">
    <source>
        <dbReference type="Proteomes" id="UP000325302"/>
    </source>
</evidence>
<comment type="function">
    <text evidence="2">Catalyzes the ATP-dependent phosphorylation of thiamine-monophosphate (TMP) to form thiamine-pyrophosphate (TPP), the active form of vitamin B1.</text>
</comment>
<organism evidence="5 6">
    <name type="scientific">Nitrincola tapanii</name>
    <dbReference type="NCBI Taxonomy" id="1708751"/>
    <lineage>
        <taxon>Bacteria</taxon>
        <taxon>Pseudomonadati</taxon>
        <taxon>Pseudomonadota</taxon>
        <taxon>Gammaproteobacteria</taxon>
        <taxon>Oceanospirillales</taxon>
        <taxon>Oceanospirillaceae</taxon>
        <taxon>Nitrincola</taxon>
    </lineage>
</organism>
<dbReference type="HAMAP" id="MF_02128">
    <property type="entry name" value="TMP_kinase"/>
    <property type="match status" value="1"/>
</dbReference>
<comment type="catalytic activity">
    <reaction evidence="2">
        <text>thiamine phosphate + ATP = thiamine diphosphate + ADP</text>
        <dbReference type="Rhea" id="RHEA:15913"/>
        <dbReference type="ChEBI" id="CHEBI:30616"/>
        <dbReference type="ChEBI" id="CHEBI:37575"/>
        <dbReference type="ChEBI" id="CHEBI:58937"/>
        <dbReference type="ChEBI" id="CHEBI:456216"/>
        <dbReference type="EC" id="2.7.4.16"/>
    </reaction>
</comment>
<feature type="binding site" evidence="2">
    <location>
        <position position="210"/>
    </location>
    <ligand>
        <name>ATP</name>
        <dbReference type="ChEBI" id="CHEBI:30616"/>
    </ligand>
</feature>
<feature type="binding site" evidence="2">
    <location>
        <position position="43"/>
    </location>
    <ligand>
        <name>Mg(2+)</name>
        <dbReference type="ChEBI" id="CHEBI:18420"/>
        <label>4</label>
    </ligand>
</feature>
<feature type="binding site" evidence="2">
    <location>
        <position position="52"/>
    </location>
    <ligand>
        <name>substrate</name>
    </ligand>
</feature>
<feature type="binding site" evidence="2">
    <location>
        <position position="45"/>
    </location>
    <ligand>
        <name>Mg(2+)</name>
        <dbReference type="ChEBI" id="CHEBI:18420"/>
        <label>2</label>
    </ligand>
</feature>
<dbReference type="PANTHER" id="PTHR30270">
    <property type="entry name" value="THIAMINE-MONOPHOSPHATE KINASE"/>
    <property type="match status" value="1"/>
</dbReference>
<reference evidence="5 6" key="1">
    <citation type="submission" date="2019-03" db="EMBL/GenBank/DDBJ databases">
        <title>Nitrincola sp. nov. isolated from an Indian soda lake.</title>
        <authorList>
            <person name="Joshi A."/>
            <person name="Thite S.V."/>
            <person name="Joseph N."/>
            <person name="Dhotre D."/>
            <person name="Moorthy M."/>
            <person name="Shouche Y.S."/>
        </authorList>
    </citation>
    <scope>NUCLEOTIDE SEQUENCE [LARGE SCALE GENOMIC DNA]</scope>
    <source>
        <strain evidence="5 6">MEB193</strain>
    </source>
</reference>
<evidence type="ECO:0000259" key="3">
    <source>
        <dbReference type="Pfam" id="PF00586"/>
    </source>
</evidence>
<name>A0A5A9WA55_9GAMM</name>
<sequence length="323" mass="35200">MGEFELIRRYFATQTPTHTSVLLGIGDDAALLQPEAAELLVVSVDSLVEGTHFLPEIAPADLATRLLGAAVSDLAAMGARPAWFTLALTLPEANPDWLAAFAQSLSQRATELGIDLIGGDTTRGPLSLTAQVMGWVKPNQVIRRQGAQPGDLILVTGQLGDSRAGLQTLLEQAAETPEIAYLRQKFYRPEPRLAWAQHLAPWVSAGLDISDGLLADLNHLLAPGHLGAEIYLEQVPVSAALCLYQSDSHQRYQWALTGGEDFELCLTLPAALWSQQQSQWQAQGIEVQCIGQVSAQPGIRVWQGDHLFQPEQQGYDHFRRQDG</sequence>
<keyword evidence="2" id="KW-0067">ATP-binding</keyword>
<gene>
    <name evidence="2 5" type="primary">thiL</name>
    <name evidence="5" type="ORF">E1H14_00775</name>
</gene>
<feature type="domain" description="PurM-like C-terminal" evidence="4">
    <location>
        <begin position="148"/>
        <end position="301"/>
    </location>
</feature>
<dbReference type="OrthoDB" id="9802811at2"/>
<comment type="caution">
    <text evidence="5">The sequence shown here is derived from an EMBL/GenBank/DDBJ whole genome shotgun (WGS) entry which is preliminary data.</text>
</comment>
<evidence type="ECO:0000259" key="4">
    <source>
        <dbReference type="Pfam" id="PF02769"/>
    </source>
</evidence>
<dbReference type="SUPFAM" id="SSF55326">
    <property type="entry name" value="PurM N-terminal domain-like"/>
    <property type="match status" value="1"/>
</dbReference>
<dbReference type="EC" id="2.7.4.16" evidence="2"/>
<dbReference type="InterPro" id="IPR016188">
    <property type="entry name" value="PurM-like_N"/>
</dbReference>
<protein>
    <recommendedName>
        <fullName evidence="2">Thiamine-monophosphate kinase</fullName>
        <shortName evidence="2">TMP kinase</shortName>
        <shortName evidence="2">Thiamine-phosphate kinase</shortName>
        <ecNumber evidence="2">2.7.4.16</ecNumber>
    </recommendedName>
</protein>
<keyword evidence="2" id="KW-0479">Metal-binding</keyword>
<keyword evidence="1 2" id="KW-0784">Thiamine biosynthesis</keyword>
<evidence type="ECO:0000256" key="1">
    <source>
        <dbReference type="ARBA" id="ARBA00022977"/>
    </source>
</evidence>
<feature type="binding site" evidence="2">
    <location>
        <position position="208"/>
    </location>
    <ligand>
        <name>Mg(2+)</name>
        <dbReference type="ChEBI" id="CHEBI:18420"/>
        <label>3</label>
    </ligand>
</feature>
<dbReference type="PIRSF" id="PIRSF005303">
    <property type="entry name" value="Thiam_monoph_kin"/>
    <property type="match status" value="1"/>
</dbReference>
<feature type="binding site" evidence="2">
    <location>
        <position position="260"/>
    </location>
    <ligand>
        <name>substrate</name>
    </ligand>
</feature>
<dbReference type="CDD" id="cd02194">
    <property type="entry name" value="ThiL"/>
    <property type="match status" value="1"/>
</dbReference>
<feature type="binding site" evidence="2">
    <location>
        <position position="28"/>
    </location>
    <ligand>
        <name>Mg(2+)</name>
        <dbReference type="ChEBI" id="CHEBI:18420"/>
        <label>4</label>
    </ligand>
</feature>
<dbReference type="GO" id="GO:0000287">
    <property type="term" value="F:magnesium ion binding"/>
    <property type="evidence" value="ECO:0007669"/>
    <property type="project" value="UniProtKB-UniRule"/>
</dbReference>
<dbReference type="PANTHER" id="PTHR30270:SF0">
    <property type="entry name" value="THIAMINE-MONOPHOSPHATE KINASE"/>
    <property type="match status" value="1"/>
</dbReference>
<comment type="miscellaneous">
    <text evidence="2">Reaction mechanism of ThiL seems to utilize a direct, inline transfer of the gamma-phosphate of ATP to TMP rather than a phosphorylated enzyme intermediate.</text>
</comment>
<dbReference type="EMBL" id="SMRS01000001">
    <property type="protein sequence ID" value="KAA0876301.1"/>
    <property type="molecule type" value="Genomic_DNA"/>
</dbReference>
<comment type="caution">
    <text evidence="2">Lacks conserved residue(s) required for the propagation of feature annotation.</text>
</comment>
<feature type="binding site" evidence="2">
    <location>
        <begin position="119"/>
        <end position="120"/>
    </location>
    <ligand>
        <name>ATP</name>
        <dbReference type="ChEBI" id="CHEBI:30616"/>
    </ligand>
</feature>
<proteinExistence type="inferred from homology"/>
<feature type="binding site" evidence="2">
    <location>
        <position position="45"/>
    </location>
    <ligand>
        <name>Mg(2+)</name>
        <dbReference type="ChEBI" id="CHEBI:18420"/>
        <label>1</label>
    </ligand>
</feature>
<evidence type="ECO:0000256" key="2">
    <source>
        <dbReference type="HAMAP-Rule" id="MF_02128"/>
    </source>
</evidence>
<feature type="domain" description="PurM-like N-terminal" evidence="3">
    <location>
        <begin position="26"/>
        <end position="136"/>
    </location>
</feature>
<dbReference type="GO" id="GO:0009228">
    <property type="term" value="P:thiamine biosynthetic process"/>
    <property type="evidence" value="ECO:0007669"/>
    <property type="project" value="UniProtKB-KW"/>
</dbReference>
<dbReference type="Gene3D" id="3.90.650.10">
    <property type="entry name" value="PurM-like C-terminal domain"/>
    <property type="match status" value="1"/>
</dbReference>
<keyword evidence="2" id="KW-0547">Nucleotide-binding</keyword>
<keyword evidence="2 5" id="KW-0418">Kinase</keyword>
<dbReference type="Proteomes" id="UP000325302">
    <property type="component" value="Unassembled WGS sequence"/>
</dbReference>
<feature type="binding site" evidence="2">
    <location>
        <position position="315"/>
    </location>
    <ligand>
        <name>substrate</name>
    </ligand>
</feature>
<dbReference type="InterPro" id="IPR006283">
    <property type="entry name" value="ThiL-like"/>
</dbReference>
<feature type="binding site" evidence="2">
    <location>
        <position position="211"/>
    </location>
    <ligand>
        <name>Mg(2+)</name>
        <dbReference type="ChEBI" id="CHEBI:18420"/>
        <label>5</label>
    </ligand>
</feature>
<accession>A0A5A9WA55</accession>
<dbReference type="NCBIfam" id="TIGR01379">
    <property type="entry name" value="thiL"/>
    <property type="match status" value="1"/>
</dbReference>
<dbReference type="InterPro" id="IPR036921">
    <property type="entry name" value="PurM-like_N_sf"/>
</dbReference>
<comment type="similarity">
    <text evidence="2">Belongs to the thiamine-monophosphate kinase family.</text>
</comment>
<feature type="binding site" evidence="2">
    <location>
        <position position="73"/>
    </location>
    <ligand>
        <name>Mg(2+)</name>
        <dbReference type="ChEBI" id="CHEBI:18420"/>
        <label>4</label>
    </ligand>
</feature>
<feature type="binding site" evidence="2">
    <location>
        <position position="73"/>
    </location>
    <ligand>
        <name>Mg(2+)</name>
        <dbReference type="ChEBI" id="CHEBI:18420"/>
        <label>3</label>
    </ligand>
</feature>
<dbReference type="InterPro" id="IPR010918">
    <property type="entry name" value="PurM-like_C_dom"/>
</dbReference>
<dbReference type="Pfam" id="PF00586">
    <property type="entry name" value="AIRS"/>
    <property type="match status" value="1"/>
</dbReference>
<dbReference type="AlphaFoldDB" id="A0A5A9WA55"/>
<dbReference type="Pfam" id="PF02769">
    <property type="entry name" value="AIRS_C"/>
    <property type="match status" value="1"/>
</dbReference>